<dbReference type="eggNOG" id="ENOG5032SSN">
    <property type="taxonomic scope" value="Bacteria"/>
</dbReference>
<evidence type="ECO:0000313" key="2">
    <source>
        <dbReference type="Proteomes" id="UP000029986"/>
    </source>
</evidence>
<accession>A0A097R7D6</accession>
<reference evidence="1 2" key="1">
    <citation type="journal article" date="2014" name="Gut Pathog.">
        <title>Gene clusters of Hafnia alvei strain FB1 important in survival and pathogenesis: a draft genome perspective.</title>
        <authorList>
            <person name="Tan J.Y."/>
            <person name="Yin W.F."/>
            <person name="Chan K.G."/>
        </authorList>
    </citation>
    <scope>NUCLEOTIDE SEQUENCE [LARGE SCALE GENOMIC DNA]</scope>
    <source>
        <strain evidence="1 2">FB1</strain>
    </source>
</reference>
<dbReference type="KEGG" id="hav:AT03_21045"/>
<dbReference type="PATRIC" id="fig|1453496.5.peg.4329"/>
<dbReference type="RefSeq" id="WP_025799468.1">
    <property type="nucleotide sequence ID" value="NZ_CP009706.1"/>
</dbReference>
<dbReference type="InterPro" id="IPR012933">
    <property type="entry name" value="HicA_mRNA_interferase"/>
</dbReference>
<keyword evidence="2" id="KW-1185">Reference proteome</keyword>
<proteinExistence type="predicted"/>
<dbReference type="AlphaFoldDB" id="A0A097R7D6"/>
<dbReference type="GO" id="GO:0003729">
    <property type="term" value="F:mRNA binding"/>
    <property type="evidence" value="ECO:0007669"/>
    <property type="project" value="InterPro"/>
</dbReference>
<dbReference type="OrthoDB" id="73001at2"/>
<dbReference type="HOGENOM" id="CLU_164851_0_0_6"/>
<evidence type="ECO:0008006" key="3">
    <source>
        <dbReference type="Google" id="ProtNLM"/>
    </source>
</evidence>
<organism evidence="1 2">
    <name type="scientific">Hafnia alvei FB1</name>
    <dbReference type="NCBI Taxonomy" id="1453496"/>
    <lineage>
        <taxon>Bacteria</taxon>
        <taxon>Pseudomonadati</taxon>
        <taxon>Pseudomonadota</taxon>
        <taxon>Gammaproteobacteria</taxon>
        <taxon>Enterobacterales</taxon>
        <taxon>Hafniaceae</taxon>
        <taxon>Hafnia</taxon>
    </lineage>
</organism>
<sequence>MSTHKLSARHQRTLYVIFTNPPIRTLEWRKIENLLIALGAVVSEGQGSRVKFEIDGLSVAFHRPHPGKNAKIYQIIDARVFLEELGVIP</sequence>
<dbReference type="GeneID" id="56893835"/>
<protein>
    <recommendedName>
        <fullName evidence="3">Pilus assembly protein HicB</fullName>
    </recommendedName>
</protein>
<name>A0A097R7D6_HAFAL</name>
<gene>
    <name evidence="1" type="ORF">AT03_21045</name>
</gene>
<dbReference type="EMBL" id="CP009706">
    <property type="protein sequence ID" value="AIU74647.1"/>
    <property type="molecule type" value="Genomic_DNA"/>
</dbReference>
<dbReference type="Proteomes" id="UP000029986">
    <property type="component" value="Chromosome"/>
</dbReference>
<evidence type="ECO:0000313" key="1">
    <source>
        <dbReference type="EMBL" id="AIU74647.1"/>
    </source>
</evidence>
<dbReference type="Pfam" id="PF07927">
    <property type="entry name" value="HicA_toxin"/>
    <property type="match status" value="1"/>
</dbReference>